<keyword evidence="5 6" id="KW-0326">Glycosidase</keyword>
<evidence type="ECO:0000313" key="11">
    <source>
        <dbReference type="EMBL" id="CAH7677395.1"/>
    </source>
</evidence>
<evidence type="ECO:0000259" key="9">
    <source>
        <dbReference type="Pfam" id="PF00150"/>
    </source>
</evidence>
<reference evidence="10" key="1">
    <citation type="submission" date="2022-06" db="EMBL/GenBank/DDBJ databases">
        <authorList>
            <consortium name="SYNGENTA / RWTH Aachen University"/>
        </authorList>
    </citation>
    <scope>NUCLEOTIDE SEQUENCE</scope>
</reference>
<dbReference type="PANTHER" id="PTHR34142">
    <property type="entry name" value="ENDO-BETA-1,4-GLUCANASE A"/>
    <property type="match status" value="1"/>
</dbReference>
<dbReference type="PANTHER" id="PTHR34142:SF1">
    <property type="entry name" value="GLYCOSIDE HYDROLASE FAMILY 5 DOMAIN-CONTAINING PROTEIN"/>
    <property type="match status" value="1"/>
</dbReference>
<keyword evidence="12" id="KW-1185">Reference proteome</keyword>
<feature type="domain" description="Glycoside hydrolase family 5" evidence="9">
    <location>
        <begin position="77"/>
        <end position="314"/>
    </location>
</feature>
<gene>
    <name evidence="10" type="ORF">PPACK8108_LOCUS11985</name>
    <name evidence="11" type="ORF">PPACK8108_LOCUS12546</name>
</gene>
<proteinExistence type="inferred from homology"/>
<dbReference type="GO" id="GO:0008810">
    <property type="term" value="F:cellulase activity"/>
    <property type="evidence" value="ECO:0007669"/>
    <property type="project" value="UniProtKB-EC"/>
</dbReference>
<evidence type="ECO:0000313" key="12">
    <source>
        <dbReference type="Proteomes" id="UP001153365"/>
    </source>
</evidence>
<comment type="similarity">
    <text evidence="2 6">Belongs to the glycosyl hydrolase 5 (cellulase A) family.</text>
</comment>
<protein>
    <recommendedName>
        <fullName evidence="3">cellulase</fullName>
        <ecNumber evidence="3">3.2.1.4</ecNumber>
    </recommendedName>
</protein>
<keyword evidence="8" id="KW-0732">Signal</keyword>
<name>A0AAV0B345_PHAPC</name>
<feature type="chain" id="PRO_5044713214" description="cellulase" evidence="8">
    <location>
        <begin position="23"/>
        <end position="376"/>
    </location>
</feature>
<dbReference type="Proteomes" id="UP001153365">
    <property type="component" value="Unassembled WGS sequence"/>
</dbReference>
<evidence type="ECO:0000256" key="4">
    <source>
        <dbReference type="ARBA" id="ARBA00022801"/>
    </source>
</evidence>
<dbReference type="InterPro" id="IPR017853">
    <property type="entry name" value="GH"/>
</dbReference>
<dbReference type="EMBL" id="CALTRL010002834">
    <property type="protein sequence ID" value="CAH7676880.1"/>
    <property type="molecule type" value="Genomic_DNA"/>
</dbReference>
<evidence type="ECO:0000256" key="7">
    <source>
        <dbReference type="SAM" id="MobiDB-lite"/>
    </source>
</evidence>
<evidence type="ECO:0000313" key="10">
    <source>
        <dbReference type="EMBL" id="CAH7676880.1"/>
    </source>
</evidence>
<dbReference type="SUPFAM" id="SSF51445">
    <property type="entry name" value="(Trans)glycosidases"/>
    <property type="match status" value="1"/>
</dbReference>
<feature type="region of interest" description="Disordered" evidence="7">
    <location>
        <begin position="356"/>
        <end position="376"/>
    </location>
</feature>
<evidence type="ECO:0000256" key="8">
    <source>
        <dbReference type="SAM" id="SignalP"/>
    </source>
</evidence>
<evidence type="ECO:0000256" key="2">
    <source>
        <dbReference type="ARBA" id="ARBA00005641"/>
    </source>
</evidence>
<evidence type="ECO:0000256" key="6">
    <source>
        <dbReference type="RuleBase" id="RU361153"/>
    </source>
</evidence>
<dbReference type="EMBL" id="CALTRL010003027">
    <property type="protein sequence ID" value="CAH7677395.1"/>
    <property type="molecule type" value="Genomic_DNA"/>
</dbReference>
<sequence length="376" mass="41014">MTNGAFRKSLFVACSMVAAVASNTPGDMDMGPASNGTNSTASKNVSSLPYMLGFNFAGLDFGATNDGGYQNNAVEPPLSQIAHFVTEQGANCVRVPVAWELLQTKPKGELEQEGLKKFQNVMDEILKTDAYAIIDIHSYARYQKKIVGESDIMAEDLLDLWLKLAKLYPSIKVMLGLANEPHEVDIKKWKDTVQIVVTGLRNAGVNNVILIPGDNFTSLKELHNWYPILKEIKNPDGTFDNLIFEAHRYFDSDNSGTHEECVADHVEEVNSVLGILKADNRQVLIAEFGSSSSQSCLDLVPKFVGAVKDGYPTIVGALAWAAGAFDEKYLLVITVAKNSAKNEWEDKPNWKSYQKFLPEKGGSNGSDAAVIAGESG</sequence>
<comment type="caution">
    <text evidence="10">The sequence shown here is derived from an EMBL/GenBank/DDBJ whole genome shotgun (WGS) entry which is preliminary data.</text>
</comment>
<evidence type="ECO:0000256" key="5">
    <source>
        <dbReference type="ARBA" id="ARBA00023295"/>
    </source>
</evidence>
<comment type="catalytic activity">
    <reaction evidence="1">
        <text>Endohydrolysis of (1-&gt;4)-beta-D-glucosidic linkages in cellulose, lichenin and cereal beta-D-glucans.</text>
        <dbReference type="EC" id="3.2.1.4"/>
    </reaction>
</comment>
<dbReference type="AlphaFoldDB" id="A0AAV0B345"/>
<dbReference type="GO" id="GO:0009251">
    <property type="term" value="P:glucan catabolic process"/>
    <property type="evidence" value="ECO:0007669"/>
    <property type="project" value="TreeGrafter"/>
</dbReference>
<feature type="signal peptide" evidence="8">
    <location>
        <begin position="1"/>
        <end position="22"/>
    </location>
</feature>
<keyword evidence="4 6" id="KW-0378">Hydrolase</keyword>
<evidence type="ECO:0000256" key="3">
    <source>
        <dbReference type="ARBA" id="ARBA00012601"/>
    </source>
</evidence>
<dbReference type="Pfam" id="PF00150">
    <property type="entry name" value="Cellulase"/>
    <property type="match status" value="1"/>
</dbReference>
<organism evidence="10 12">
    <name type="scientific">Phakopsora pachyrhizi</name>
    <name type="common">Asian soybean rust disease fungus</name>
    <dbReference type="NCBI Taxonomy" id="170000"/>
    <lineage>
        <taxon>Eukaryota</taxon>
        <taxon>Fungi</taxon>
        <taxon>Dikarya</taxon>
        <taxon>Basidiomycota</taxon>
        <taxon>Pucciniomycotina</taxon>
        <taxon>Pucciniomycetes</taxon>
        <taxon>Pucciniales</taxon>
        <taxon>Phakopsoraceae</taxon>
        <taxon>Phakopsora</taxon>
    </lineage>
</organism>
<dbReference type="InterPro" id="IPR001547">
    <property type="entry name" value="Glyco_hydro_5"/>
</dbReference>
<dbReference type="Gene3D" id="3.20.20.80">
    <property type="entry name" value="Glycosidases"/>
    <property type="match status" value="1"/>
</dbReference>
<dbReference type="EC" id="3.2.1.4" evidence="3"/>
<accession>A0AAV0B345</accession>
<evidence type="ECO:0000256" key="1">
    <source>
        <dbReference type="ARBA" id="ARBA00000966"/>
    </source>
</evidence>